<dbReference type="Pfam" id="PF00582">
    <property type="entry name" value="Usp"/>
    <property type="match status" value="1"/>
</dbReference>
<name>A0A4Q7NBJ9_9ACTN</name>
<reference evidence="3 4" key="1">
    <citation type="submission" date="2019-02" db="EMBL/GenBank/DDBJ databases">
        <title>Genomic Encyclopedia of Type Strains, Phase IV (KMG-IV): sequencing the most valuable type-strain genomes for metagenomic binning, comparative biology and taxonomic classification.</title>
        <authorList>
            <person name="Goeker M."/>
        </authorList>
    </citation>
    <scope>NUCLEOTIDE SEQUENCE [LARGE SCALE GENOMIC DNA]</scope>
    <source>
        <strain evidence="3 4">DSM 45622</strain>
    </source>
</reference>
<dbReference type="PANTHER" id="PTHR46553">
    <property type="entry name" value="ADENINE NUCLEOTIDE ALPHA HYDROLASES-LIKE SUPERFAMILY PROTEIN"/>
    <property type="match status" value="1"/>
</dbReference>
<dbReference type="InterPro" id="IPR006016">
    <property type="entry name" value="UspA"/>
</dbReference>
<dbReference type="RefSeq" id="WP_130494215.1">
    <property type="nucleotide sequence ID" value="NZ_SGXD01000005.1"/>
</dbReference>
<evidence type="ECO:0000256" key="1">
    <source>
        <dbReference type="ARBA" id="ARBA00008791"/>
    </source>
</evidence>
<dbReference type="InterPro" id="IPR014729">
    <property type="entry name" value="Rossmann-like_a/b/a_fold"/>
</dbReference>
<proteinExistence type="inferred from homology"/>
<dbReference type="CDD" id="cd00293">
    <property type="entry name" value="USP-like"/>
    <property type="match status" value="1"/>
</dbReference>
<evidence type="ECO:0000313" key="4">
    <source>
        <dbReference type="Proteomes" id="UP000293638"/>
    </source>
</evidence>
<organism evidence="3 4">
    <name type="scientific">Motilibacter rhizosphaerae</name>
    <dbReference type="NCBI Taxonomy" id="598652"/>
    <lineage>
        <taxon>Bacteria</taxon>
        <taxon>Bacillati</taxon>
        <taxon>Actinomycetota</taxon>
        <taxon>Actinomycetes</taxon>
        <taxon>Motilibacterales</taxon>
        <taxon>Motilibacteraceae</taxon>
        <taxon>Motilibacter</taxon>
    </lineage>
</organism>
<protein>
    <submittedName>
        <fullName evidence="3">Nucleotide-binding universal stress UspA family protein</fullName>
    </submittedName>
</protein>
<dbReference type="Proteomes" id="UP000293638">
    <property type="component" value="Unassembled WGS sequence"/>
</dbReference>
<gene>
    <name evidence="3" type="ORF">EV189_3476</name>
</gene>
<dbReference type="InterPro" id="IPR006015">
    <property type="entry name" value="Universal_stress_UspA"/>
</dbReference>
<evidence type="ECO:0000259" key="2">
    <source>
        <dbReference type="Pfam" id="PF00582"/>
    </source>
</evidence>
<dbReference type="PRINTS" id="PR01438">
    <property type="entry name" value="UNVRSLSTRESS"/>
</dbReference>
<keyword evidence="4" id="KW-1185">Reference proteome</keyword>
<dbReference type="Gene3D" id="3.40.50.620">
    <property type="entry name" value="HUPs"/>
    <property type="match status" value="1"/>
</dbReference>
<feature type="domain" description="UspA" evidence="2">
    <location>
        <begin position="5"/>
        <end position="146"/>
    </location>
</feature>
<comment type="similarity">
    <text evidence="1">Belongs to the universal stress protein A family.</text>
</comment>
<dbReference type="OrthoDB" id="6174426at2"/>
<sequence length="154" mass="15910">MAAHVIVVGTDGSHPAGAALSWAAEQARATGAQLRVVHAWTVPIPVGYGFGPEILPPEAAEQTGGMEEDAERVRAAVLAALEGSEGLDVDVRVRQGHPAQVLLDEAGDADLVVVGRRGTGGFAAAVMGSVSRYVSAHAHCPVVVVPHEQQVRSR</sequence>
<accession>A0A4Q7NBJ9</accession>
<dbReference type="PANTHER" id="PTHR46553:SF3">
    <property type="entry name" value="ADENINE NUCLEOTIDE ALPHA HYDROLASES-LIKE SUPERFAMILY PROTEIN"/>
    <property type="match status" value="1"/>
</dbReference>
<dbReference type="SUPFAM" id="SSF52402">
    <property type="entry name" value="Adenine nucleotide alpha hydrolases-like"/>
    <property type="match status" value="1"/>
</dbReference>
<evidence type="ECO:0000313" key="3">
    <source>
        <dbReference type="EMBL" id="RZS79997.1"/>
    </source>
</evidence>
<comment type="caution">
    <text evidence="3">The sequence shown here is derived from an EMBL/GenBank/DDBJ whole genome shotgun (WGS) entry which is preliminary data.</text>
</comment>
<dbReference type="AlphaFoldDB" id="A0A4Q7NBJ9"/>
<dbReference type="EMBL" id="SGXD01000005">
    <property type="protein sequence ID" value="RZS79997.1"/>
    <property type="molecule type" value="Genomic_DNA"/>
</dbReference>